<protein>
    <submittedName>
        <fullName evidence="1">Uncharacterized protein</fullName>
    </submittedName>
</protein>
<comment type="caution">
    <text evidence="1">The sequence shown here is derived from an EMBL/GenBank/DDBJ whole genome shotgun (WGS) entry which is preliminary data.</text>
</comment>
<sequence>MTYQLFPPPCELARELILAWLRVGDEALSLLAYVAKRKDRQHDE</sequence>
<accession>A0A0F9APP8</accession>
<reference evidence="1" key="1">
    <citation type="journal article" date="2015" name="Nature">
        <title>Complex archaea that bridge the gap between prokaryotes and eukaryotes.</title>
        <authorList>
            <person name="Spang A."/>
            <person name="Saw J.H."/>
            <person name="Jorgensen S.L."/>
            <person name="Zaremba-Niedzwiedzka K."/>
            <person name="Martijn J."/>
            <person name="Lind A.E."/>
            <person name="van Eijk R."/>
            <person name="Schleper C."/>
            <person name="Guy L."/>
            <person name="Ettema T.J."/>
        </authorList>
    </citation>
    <scope>NUCLEOTIDE SEQUENCE</scope>
</reference>
<dbReference type="EMBL" id="LAZR01041675">
    <property type="protein sequence ID" value="KKL11385.1"/>
    <property type="molecule type" value="Genomic_DNA"/>
</dbReference>
<dbReference type="AlphaFoldDB" id="A0A0F9APP8"/>
<evidence type="ECO:0000313" key="1">
    <source>
        <dbReference type="EMBL" id="KKL11385.1"/>
    </source>
</evidence>
<gene>
    <name evidence="1" type="ORF">LCGC14_2546340</name>
</gene>
<name>A0A0F9APP8_9ZZZZ</name>
<proteinExistence type="predicted"/>
<organism evidence="1">
    <name type="scientific">marine sediment metagenome</name>
    <dbReference type="NCBI Taxonomy" id="412755"/>
    <lineage>
        <taxon>unclassified sequences</taxon>
        <taxon>metagenomes</taxon>
        <taxon>ecological metagenomes</taxon>
    </lineage>
</organism>